<dbReference type="InterPro" id="IPR006119">
    <property type="entry name" value="Resolv_N"/>
</dbReference>
<dbReference type="PANTHER" id="PTHR30461">
    <property type="entry name" value="DNA-INVERTASE FROM LAMBDOID PROPHAGE"/>
    <property type="match status" value="1"/>
</dbReference>
<accession>A0A382PG18</accession>
<dbReference type="InterPro" id="IPR036162">
    <property type="entry name" value="Resolvase-like_N_sf"/>
</dbReference>
<proteinExistence type="predicted"/>
<evidence type="ECO:0000313" key="2">
    <source>
        <dbReference type="EMBL" id="SVC72324.1"/>
    </source>
</evidence>
<dbReference type="SMART" id="SM00857">
    <property type="entry name" value="Resolvase"/>
    <property type="match status" value="1"/>
</dbReference>
<dbReference type="AlphaFoldDB" id="A0A382PG18"/>
<dbReference type="PANTHER" id="PTHR30461:SF23">
    <property type="entry name" value="DNA RECOMBINASE-RELATED"/>
    <property type="match status" value="1"/>
</dbReference>
<dbReference type="CDD" id="cd00338">
    <property type="entry name" value="Ser_Recombinase"/>
    <property type="match status" value="1"/>
</dbReference>
<protein>
    <recommendedName>
        <fullName evidence="1">Resolvase/invertase-type recombinase catalytic domain-containing protein</fullName>
    </recommendedName>
</protein>
<dbReference type="GO" id="GO:0003677">
    <property type="term" value="F:DNA binding"/>
    <property type="evidence" value="ECO:0007669"/>
    <property type="project" value="InterPro"/>
</dbReference>
<feature type="domain" description="Resolvase/invertase-type recombinase catalytic" evidence="1">
    <location>
        <begin position="6"/>
        <end position="155"/>
    </location>
</feature>
<dbReference type="PROSITE" id="PS51736">
    <property type="entry name" value="RECOMBINASES_3"/>
    <property type="match status" value="1"/>
</dbReference>
<sequence>MTTNKDCLIYMRTSTLTNKDGDSVHRQKSSIMKWVKSNGYSVKGEYWDIESGKMDTMVRPEFMRMISDSEGLGIKVLVFSDQSRLSRDIIVQESSYRLLSSRGYSLISSENPNSFLEDTPTSNLIRQIMGSFCEFDRSSTVSKLKVSRIRKRESNRDKGIVTRNRTGKCEGSKRILEIHPQLESLILKLRRKGLSLRKISTLLKEEHGYSISFKSVGNILEDIDWMKKEKRRMKRLETV</sequence>
<dbReference type="SUPFAM" id="SSF53041">
    <property type="entry name" value="Resolvase-like"/>
    <property type="match status" value="1"/>
</dbReference>
<organism evidence="2">
    <name type="scientific">marine metagenome</name>
    <dbReference type="NCBI Taxonomy" id="408172"/>
    <lineage>
        <taxon>unclassified sequences</taxon>
        <taxon>metagenomes</taxon>
        <taxon>ecological metagenomes</taxon>
    </lineage>
</organism>
<dbReference type="InterPro" id="IPR050639">
    <property type="entry name" value="SSR_resolvase"/>
</dbReference>
<gene>
    <name evidence="2" type="ORF">METZ01_LOCUS325178</name>
</gene>
<dbReference type="GO" id="GO:0000150">
    <property type="term" value="F:DNA strand exchange activity"/>
    <property type="evidence" value="ECO:0007669"/>
    <property type="project" value="InterPro"/>
</dbReference>
<dbReference type="Pfam" id="PF00239">
    <property type="entry name" value="Resolvase"/>
    <property type="match status" value="1"/>
</dbReference>
<name>A0A382PG18_9ZZZZ</name>
<evidence type="ECO:0000259" key="1">
    <source>
        <dbReference type="PROSITE" id="PS51736"/>
    </source>
</evidence>
<dbReference type="Gene3D" id="3.40.50.1390">
    <property type="entry name" value="Resolvase, N-terminal catalytic domain"/>
    <property type="match status" value="1"/>
</dbReference>
<reference evidence="2" key="1">
    <citation type="submission" date="2018-05" db="EMBL/GenBank/DDBJ databases">
        <authorList>
            <person name="Lanie J.A."/>
            <person name="Ng W.-L."/>
            <person name="Kazmierczak K.M."/>
            <person name="Andrzejewski T.M."/>
            <person name="Davidsen T.M."/>
            <person name="Wayne K.J."/>
            <person name="Tettelin H."/>
            <person name="Glass J.I."/>
            <person name="Rusch D."/>
            <person name="Podicherti R."/>
            <person name="Tsui H.-C.T."/>
            <person name="Winkler M.E."/>
        </authorList>
    </citation>
    <scope>NUCLEOTIDE SEQUENCE</scope>
</reference>
<dbReference type="EMBL" id="UINC01107158">
    <property type="protein sequence ID" value="SVC72324.1"/>
    <property type="molecule type" value="Genomic_DNA"/>
</dbReference>